<keyword evidence="2" id="KW-1185">Reference proteome</keyword>
<gene>
    <name evidence="1" type="ORF">B0H65DRAFT_430298</name>
</gene>
<dbReference type="Proteomes" id="UP001278500">
    <property type="component" value="Unassembled WGS sequence"/>
</dbReference>
<dbReference type="GeneID" id="87862027"/>
<reference evidence="1" key="2">
    <citation type="submission" date="2023-06" db="EMBL/GenBank/DDBJ databases">
        <authorList>
            <consortium name="Lawrence Berkeley National Laboratory"/>
            <person name="Haridas S."/>
            <person name="Hensen N."/>
            <person name="Bonometti L."/>
            <person name="Westerberg I."/>
            <person name="Brannstrom I.O."/>
            <person name="Guillou S."/>
            <person name="Cros-Aarteil S."/>
            <person name="Calhoun S."/>
            <person name="Kuo A."/>
            <person name="Mondo S."/>
            <person name="Pangilinan J."/>
            <person name="Riley R."/>
            <person name="Labutti K."/>
            <person name="Andreopoulos B."/>
            <person name="Lipzen A."/>
            <person name="Chen C."/>
            <person name="Yanf M."/>
            <person name="Daum C."/>
            <person name="Ng V."/>
            <person name="Clum A."/>
            <person name="Steindorff A."/>
            <person name="Ohm R."/>
            <person name="Martin F."/>
            <person name="Silar P."/>
            <person name="Natvig D."/>
            <person name="Lalanne C."/>
            <person name="Gautier V."/>
            <person name="Ament-Velasquez S.L."/>
            <person name="Kruys A."/>
            <person name="Hutchinson M.I."/>
            <person name="Powell A.J."/>
            <person name="Barry K."/>
            <person name="Miller A.N."/>
            <person name="Grigoriev I.V."/>
            <person name="Debuchy R."/>
            <person name="Gladieux P."/>
            <person name="Thoren M.H."/>
            <person name="Johannesson H."/>
        </authorList>
    </citation>
    <scope>NUCLEOTIDE SEQUENCE</scope>
    <source>
        <strain evidence="1">CBS 560.94</strain>
    </source>
</reference>
<dbReference type="AlphaFoldDB" id="A0AAE0JB01"/>
<evidence type="ECO:0000313" key="1">
    <source>
        <dbReference type="EMBL" id="KAK3340735.1"/>
    </source>
</evidence>
<evidence type="ECO:0000313" key="2">
    <source>
        <dbReference type="Proteomes" id="UP001278500"/>
    </source>
</evidence>
<sequence>LTSQVSSLDQSMPSSPGYRFGTFFSDHLTQSDSHFSLGAHSSGLRPREIMIKNMIDLDGVPSKRTVHYHSLRSDSAAFLCAQLEDE</sequence>
<feature type="non-terminal residue" evidence="1">
    <location>
        <position position="1"/>
    </location>
</feature>
<dbReference type="RefSeq" id="XP_062679677.1">
    <property type="nucleotide sequence ID" value="XM_062824873.1"/>
</dbReference>
<name>A0AAE0JB01_9PEZI</name>
<organism evidence="1 2">
    <name type="scientific">Neurospora tetraspora</name>
    <dbReference type="NCBI Taxonomy" id="94610"/>
    <lineage>
        <taxon>Eukaryota</taxon>
        <taxon>Fungi</taxon>
        <taxon>Dikarya</taxon>
        <taxon>Ascomycota</taxon>
        <taxon>Pezizomycotina</taxon>
        <taxon>Sordariomycetes</taxon>
        <taxon>Sordariomycetidae</taxon>
        <taxon>Sordariales</taxon>
        <taxon>Sordariaceae</taxon>
        <taxon>Neurospora</taxon>
    </lineage>
</organism>
<accession>A0AAE0JB01</accession>
<protein>
    <submittedName>
        <fullName evidence="1">Uncharacterized protein</fullName>
    </submittedName>
</protein>
<dbReference type="EMBL" id="JAUEPP010000006">
    <property type="protein sequence ID" value="KAK3340735.1"/>
    <property type="molecule type" value="Genomic_DNA"/>
</dbReference>
<comment type="caution">
    <text evidence="1">The sequence shown here is derived from an EMBL/GenBank/DDBJ whole genome shotgun (WGS) entry which is preliminary data.</text>
</comment>
<proteinExistence type="predicted"/>
<reference evidence="1" key="1">
    <citation type="journal article" date="2023" name="Mol. Phylogenet. Evol.">
        <title>Genome-scale phylogeny and comparative genomics of the fungal order Sordariales.</title>
        <authorList>
            <person name="Hensen N."/>
            <person name="Bonometti L."/>
            <person name="Westerberg I."/>
            <person name="Brannstrom I.O."/>
            <person name="Guillou S."/>
            <person name="Cros-Aarteil S."/>
            <person name="Calhoun S."/>
            <person name="Haridas S."/>
            <person name="Kuo A."/>
            <person name="Mondo S."/>
            <person name="Pangilinan J."/>
            <person name="Riley R."/>
            <person name="LaButti K."/>
            <person name="Andreopoulos B."/>
            <person name="Lipzen A."/>
            <person name="Chen C."/>
            <person name="Yan M."/>
            <person name="Daum C."/>
            <person name="Ng V."/>
            <person name="Clum A."/>
            <person name="Steindorff A."/>
            <person name="Ohm R.A."/>
            <person name="Martin F."/>
            <person name="Silar P."/>
            <person name="Natvig D.O."/>
            <person name="Lalanne C."/>
            <person name="Gautier V."/>
            <person name="Ament-Velasquez S.L."/>
            <person name="Kruys A."/>
            <person name="Hutchinson M.I."/>
            <person name="Powell A.J."/>
            <person name="Barry K."/>
            <person name="Miller A.N."/>
            <person name="Grigoriev I.V."/>
            <person name="Debuchy R."/>
            <person name="Gladieux P."/>
            <person name="Hiltunen Thoren M."/>
            <person name="Johannesson H."/>
        </authorList>
    </citation>
    <scope>NUCLEOTIDE SEQUENCE</scope>
    <source>
        <strain evidence="1">CBS 560.94</strain>
    </source>
</reference>